<evidence type="ECO:0000256" key="2">
    <source>
        <dbReference type="ARBA" id="ARBA00004443"/>
    </source>
</evidence>
<comment type="subcellular location">
    <subcellularLocation>
        <location evidence="2">Mitochondrion inner membrane</location>
        <topology evidence="2">Peripheral membrane protein</topology>
        <orientation evidence="2">Matrix side</orientation>
    </subcellularLocation>
</comment>
<evidence type="ECO:0000256" key="10">
    <source>
        <dbReference type="ARBA" id="ARBA00022990"/>
    </source>
</evidence>
<keyword evidence="6" id="KW-0813">Transport</keyword>
<comment type="subunit">
    <text evidence="4">Complex I is composed of 45 different subunits.</text>
</comment>
<evidence type="ECO:0000256" key="12">
    <source>
        <dbReference type="ARBA" id="ARBA00023136"/>
    </source>
</evidence>
<keyword evidence="7" id="KW-0679">Respiratory chain</keyword>
<dbReference type="Pfam" id="PF07347">
    <property type="entry name" value="CI-B14_5a"/>
    <property type="match status" value="1"/>
</dbReference>
<evidence type="ECO:0000256" key="4">
    <source>
        <dbReference type="ARBA" id="ARBA00011533"/>
    </source>
</evidence>
<evidence type="ECO:0000256" key="6">
    <source>
        <dbReference type="ARBA" id="ARBA00022448"/>
    </source>
</evidence>
<reference evidence="15 16" key="1">
    <citation type="submission" date="2024-02" db="EMBL/GenBank/DDBJ databases">
        <authorList>
            <person name="Daric V."/>
            <person name="Darras S."/>
        </authorList>
    </citation>
    <scope>NUCLEOTIDE SEQUENCE [LARGE SCALE GENOMIC DNA]</scope>
</reference>
<evidence type="ECO:0000256" key="7">
    <source>
        <dbReference type="ARBA" id="ARBA00022660"/>
    </source>
</evidence>
<evidence type="ECO:0000256" key="11">
    <source>
        <dbReference type="ARBA" id="ARBA00023128"/>
    </source>
</evidence>
<keyword evidence="10" id="KW-0007">Acetylation</keyword>
<evidence type="ECO:0000256" key="9">
    <source>
        <dbReference type="ARBA" id="ARBA00022982"/>
    </source>
</evidence>
<keyword evidence="12" id="KW-0472">Membrane</keyword>
<evidence type="ECO:0000256" key="1">
    <source>
        <dbReference type="ARBA" id="ARBA00003195"/>
    </source>
</evidence>
<keyword evidence="8" id="KW-0999">Mitochondrion inner membrane</keyword>
<keyword evidence="16" id="KW-1185">Reference proteome</keyword>
<dbReference type="EMBL" id="CAWYQH010000024">
    <property type="protein sequence ID" value="CAK8675684.1"/>
    <property type="molecule type" value="Genomic_DNA"/>
</dbReference>
<organism evidence="15 16">
    <name type="scientific">Clavelina lepadiformis</name>
    <name type="common">Light-bulb sea squirt</name>
    <name type="synonym">Ascidia lepadiformis</name>
    <dbReference type="NCBI Taxonomy" id="159417"/>
    <lineage>
        <taxon>Eukaryota</taxon>
        <taxon>Metazoa</taxon>
        <taxon>Chordata</taxon>
        <taxon>Tunicata</taxon>
        <taxon>Ascidiacea</taxon>
        <taxon>Aplousobranchia</taxon>
        <taxon>Clavelinidae</taxon>
        <taxon>Clavelina</taxon>
    </lineage>
</organism>
<proteinExistence type="inferred from homology"/>
<name>A0ABP0F7I2_CLALP</name>
<sequence>MSQQTPIISAITKYLGVRRNKMWLRYKDEISPRTIPKPNIPPGVNSKLAKNYYYTRDERRKAAPPFIIASAIHSVSPRIEAGIRWVFDCLSGWLLF</sequence>
<dbReference type="PANTHER" id="PTHR12485">
    <property type="entry name" value="NADH-UBIQUINONE OXIDOREDUCTASE SUBUNIT B"/>
    <property type="match status" value="1"/>
</dbReference>
<evidence type="ECO:0000256" key="14">
    <source>
        <dbReference type="ARBA" id="ARBA00033401"/>
    </source>
</evidence>
<keyword evidence="9" id="KW-0249">Electron transport</keyword>
<gene>
    <name evidence="15" type="ORF">CVLEPA_LOCUS5232</name>
</gene>
<evidence type="ECO:0000313" key="16">
    <source>
        <dbReference type="Proteomes" id="UP001642483"/>
    </source>
</evidence>
<accession>A0ABP0F7I2</accession>
<comment type="similarity">
    <text evidence="3">Belongs to the complex I NDUFA7 subunit family.</text>
</comment>
<evidence type="ECO:0000256" key="8">
    <source>
        <dbReference type="ARBA" id="ARBA00022792"/>
    </source>
</evidence>
<evidence type="ECO:0000256" key="3">
    <source>
        <dbReference type="ARBA" id="ARBA00005482"/>
    </source>
</evidence>
<dbReference type="PANTHER" id="PTHR12485:SF1">
    <property type="entry name" value="NADH DEHYDROGENASE [UBIQUINONE] 1 ALPHA SUBCOMPLEX SUBUNIT 7"/>
    <property type="match status" value="1"/>
</dbReference>
<evidence type="ECO:0000313" key="15">
    <source>
        <dbReference type="EMBL" id="CAK8675684.1"/>
    </source>
</evidence>
<comment type="function">
    <text evidence="1">Accessory subunit of the mitochondrial membrane respiratory chain NADH dehydrogenase (Complex I), that is believed not to be involved in catalysis. Complex I functions in the transfer of electrons from NADH to the respiratory chain. The immediate electron acceptor for the enzyme is believed to be ubiquinone.</text>
</comment>
<comment type="caution">
    <text evidence="15">The sequence shown here is derived from an EMBL/GenBank/DDBJ whole genome shotgun (WGS) entry which is preliminary data.</text>
</comment>
<dbReference type="Proteomes" id="UP001642483">
    <property type="component" value="Unassembled WGS sequence"/>
</dbReference>
<dbReference type="InterPro" id="IPR009947">
    <property type="entry name" value="NDUA7"/>
</dbReference>
<evidence type="ECO:0000256" key="5">
    <source>
        <dbReference type="ARBA" id="ARBA00016383"/>
    </source>
</evidence>
<evidence type="ECO:0000256" key="13">
    <source>
        <dbReference type="ARBA" id="ARBA00030360"/>
    </source>
</evidence>
<protein>
    <recommendedName>
        <fullName evidence="5">NADH dehydrogenase [ubiquinone] 1 alpha subcomplex subunit 7</fullName>
    </recommendedName>
    <alternativeName>
        <fullName evidence="14">Complex I-B14.5a</fullName>
    </alternativeName>
    <alternativeName>
        <fullName evidence="13">NADH-ubiquinone oxidoreductase subunit B14.5a</fullName>
    </alternativeName>
</protein>
<keyword evidence="11" id="KW-0496">Mitochondrion</keyword>